<protein>
    <submittedName>
        <fullName evidence="2">Uncharacterized protein</fullName>
    </submittedName>
</protein>
<evidence type="ECO:0000313" key="3">
    <source>
        <dbReference type="Proteomes" id="UP001257659"/>
    </source>
</evidence>
<keyword evidence="3" id="KW-1185">Reference proteome</keyword>
<dbReference type="RefSeq" id="WP_309726438.1">
    <property type="nucleotide sequence ID" value="NZ_JAVDQA010000001.1"/>
</dbReference>
<sequence>MALDNLISISFTEAELDQINQSIAQLNQALEGKVVNLTPEERQQYGSVADRNKILVNKCKDYMEQAPETLPGTVDKAEFDADYVARKQLESPFRALNRIAEKLSDTKILLDHDNFHNAIAYYRYIKYLAGQNEPGTTSIYQDLKKHYQNTGTANRGDDKPTEEDTENETL</sequence>
<accession>A0ABU1K1W1</accession>
<feature type="region of interest" description="Disordered" evidence="1">
    <location>
        <begin position="149"/>
        <end position="170"/>
    </location>
</feature>
<name>A0ABU1K1W1_9FLAO</name>
<organism evidence="2 3">
    <name type="scientific">Mesonia maritima</name>
    <dbReference type="NCBI Taxonomy" id="1793873"/>
    <lineage>
        <taxon>Bacteria</taxon>
        <taxon>Pseudomonadati</taxon>
        <taxon>Bacteroidota</taxon>
        <taxon>Flavobacteriia</taxon>
        <taxon>Flavobacteriales</taxon>
        <taxon>Flavobacteriaceae</taxon>
        <taxon>Mesonia</taxon>
    </lineage>
</organism>
<comment type="caution">
    <text evidence="2">The sequence shown here is derived from an EMBL/GenBank/DDBJ whole genome shotgun (WGS) entry which is preliminary data.</text>
</comment>
<dbReference type="Proteomes" id="UP001257659">
    <property type="component" value="Unassembled WGS sequence"/>
</dbReference>
<dbReference type="EMBL" id="JAVDQA010000001">
    <property type="protein sequence ID" value="MDR6299603.1"/>
    <property type="molecule type" value="Genomic_DNA"/>
</dbReference>
<feature type="compositionally biased region" description="Acidic residues" evidence="1">
    <location>
        <begin position="160"/>
        <end position="170"/>
    </location>
</feature>
<gene>
    <name evidence="2" type="ORF">GGR31_000219</name>
</gene>
<reference evidence="2 3" key="1">
    <citation type="submission" date="2023-07" db="EMBL/GenBank/DDBJ databases">
        <title>Genomic Encyclopedia of Type Strains, Phase IV (KMG-IV): sequencing the most valuable type-strain genomes for metagenomic binning, comparative biology and taxonomic classification.</title>
        <authorList>
            <person name="Goeker M."/>
        </authorList>
    </citation>
    <scope>NUCLEOTIDE SEQUENCE [LARGE SCALE GENOMIC DNA]</scope>
    <source>
        <strain evidence="2 3">DSM 102814</strain>
    </source>
</reference>
<evidence type="ECO:0000256" key="1">
    <source>
        <dbReference type="SAM" id="MobiDB-lite"/>
    </source>
</evidence>
<proteinExistence type="predicted"/>
<evidence type="ECO:0000313" key="2">
    <source>
        <dbReference type="EMBL" id="MDR6299603.1"/>
    </source>
</evidence>